<sequence length="524" mass="57643">MGNEDYSLGSSTIAPIPNETTPNSASSSSSHKKRKFSESKKSESSSCGSTSFVSKVEIMPNSDSHLDEYLEKSYHVFKMFTSMPTELEYNKIQGNACSIRELPRATKFDYNPLIVAPAPSTSSLSAGAQKKQIFHVPNVKGLLTAIPEAATLASDAPGLTYGCNSASVVVGTTDNISDISDNISIQSENFRIPENSSDFQPGSIKVQGIGDVFMGNETADDLKRIIFEDVPEPNSLPFDLSAKQVDICPLNLSAKPVDLSASRLRYSASQPTETQLVNLSSGNEPTPSATLNLPPAGNRFKDISQNINPDRPKIPFKIGNWVSRNRCQTQLDILIDEALCLYSKEEDGYKRAMKAEEDAHNQIAWEMSAEQPTLDMCMSIFLGAIYLGHINDAIRWIWIDIQDAILYRQMKKHVLTLEQQDVSDFPRPDPNSSGRAVVNSTTLFRIMVEKANSEGLAGKQDDTSSDGKMHLNVTGNLINLEGFVRTMARTSRLHCIYAVYALHCDYCLTASDPETTRVIGTTQR</sequence>
<dbReference type="InParanoid" id="E9HKG1"/>
<name>E9HKG1_DAPPU</name>
<evidence type="ECO:0000313" key="3">
    <source>
        <dbReference type="EMBL" id="EFX67781.1"/>
    </source>
</evidence>
<feature type="compositionally biased region" description="Polar residues" evidence="1">
    <location>
        <begin position="276"/>
        <end position="291"/>
    </location>
</feature>
<proteinExistence type="predicted"/>
<dbReference type="AlphaFoldDB" id="E9HKG1"/>
<dbReference type="Pfam" id="PF15870">
    <property type="entry name" value="EloA-BP1"/>
    <property type="match status" value="1"/>
</dbReference>
<reference evidence="3 4" key="1">
    <citation type="journal article" date="2011" name="Science">
        <title>The ecoresponsive genome of Daphnia pulex.</title>
        <authorList>
            <person name="Colbourne J.K."/>
            <person name="Pfrender M.E."/>
            <person name="Gilbert D."/>
            <person name="Thomas W.K."/>
            <person name="Tucker A."/>
            <person name="Oakley T.H."/>
            <person name="Tokishita S."/>
            <person name="Aerts A."/>
            <person name="Arnold G.J."/>
            <person name="Basu M.K."/>
            <person name="Bauer D.J."/>
            <person name="Caceres C.E."/>
            <person name="Carmel L."/>
            <person name="Casola C."/>
            <person name="Choi J.H."/>
            <person name="Detter J.C."/>
            <person name="Dong Q."/>
            <person name="Dusheyko S."/>
            <person name="Eads B.D."/>
            <person name="Frohlich T."/>
            <person name="Geiler-Samerotte K.A."/>
            <person name="Gerlach D."/>
            <person name="Hatcher P."/>
            <person name="Jogdeo S."/>
            <person name="Krijgsveld J."/>
            <person name="Kriventseva E.V."/>
            <person name="Kultz D."/>
            <person name="Laforsch C."/>
            <person name="Lindquist E."/>
            <person name="Lopez J."/>
            <person name="Manak J.R."/>
            <person name="Muller J."/>
            <person name="Pangilinan J."/>
            <person name="Patwardhan R.P."/>
            <person name="Pitluck S."/>
            <person name="Pritham E.J."/>
            <person name="Rechtsteiner A."/>
            <person name="Rho M."/>
            <person name="Rogozin I.B."/>
            <person name="Sakarya O."/>
            <person name="Salamov A."/>
            <person name="Schaack S."/>
            <person name="Shapiro H."/>
            <person name="Shiga Y."/>
            <person name="Skalitzky C."/>
            <person name="Smith Z."/>
            <person name="Souvorov A."/>
            <person name="Sung W."/>
            <person name="Tang Z."/>
            <person name="Tsuchiya D."/>
            <person name="Tu H."/>
            <person name="Vos H."/>
            <person name="Wang M."/>
            <person name="Wolf Y.I."/>
            <person name="Yamagata H."/>
            <person name="Yamada T."/>
            <person name="Ye Y."/>
            <person name="Shaw J.R."/>
            <person name="Andrews J."/>
            <person name="Crease T.J."/>
            <person name="Tang H."/>
            <person name="Lucas S.M."/>
            <person name="Robertson H.M."/>
            <person name="Bork P."/>
            <person name="Koonin E.V."/>
            <person name="Zdobnov E.M."/>
            <person name="Grigoriev I.V."/>
            <person name="Lynch M."/>
            <person name="Boore J.L."/>
        </authorList>
    </citation>
    <scope>NUCLEOTIDE SEQUENCE [LARGE SCALE GENOMIC DNA]</scope>
</reference>
<keyword evidence="4" id="KW-1185">Reference proteome</keyword>
<organism evidence="3 4">
    <name type="scientific">Daphnia pulex</name>
    <name type="common">Water flea</name>
    <dbReference type="NCBI Taxonomy" id="6669"/>
    <lineage>
        <taxon>Eukaryota</taxon>
        <taxon>Metazoa</taxon>
        <taxon>Ecdysozoa</taxon>
        <taxon>Arthropoda</taxon>
        <taxon>Crustacea</taxon>
        <taxon>Branchiopoda</taxon>
        <taxon>Diplostraca</taxon>
        <taxon>Cladocera</taxon>
        <taxon>Anomopoda</taxon>
        <taxon>Daphniidae</taxon>
        <taxon>Daphnia</taxon>
    </lineage>
</organism>
<feature type="compositionally biased region" description="Polar residues" evidence="1">
    <location>
        <begin position="8"/>
        <end position="23"/>
    </location>
</feature>
<feature type="region of interest" description="Disordered" evidence="1">
    <location>
        <begin position="1"/>
        <end position="48"/>
    </location>
</feature>
<dbReference type="Proteomes" id="UP000000305">
    <property type="component" value="Unassembled WGS sequence"/>
</dbReference>
<dbReference type="EMBL" id="GL732668">
    <property type="protein sequence ID" value="EFX67781.1"/>
    <property type="molecule type" value="Genomic_DNA"/>
</dbReference>
<evidence type="ECO:0000259" key="2">
    <source>
        <dbReference type="Pfam" id="PF15870"/>
    </source>
</evidence>
<evidence type="ECO:0000256" key="1">
    <source>
        <dbReference type="SAM" id="MobiDB-lite"/>
    </source>
</evidence>
<dbReference type="KEGG" id="dpx:DAPPUDRAFT_261051"/>
<accession>E9HKG1</accession>
<gene>
    <name evidence="3" type="ORF">DAPPUDRAFT_261051</name>
</gene>
<feature type="domain" description="RNA exonuclease 1 homolog-like" evidence="2">
    <location>
        <begin position="401"/>
        <end position="440"/>
    </location>
</feature>
<protein>
    <recommendedName>
        <fullName evidence="2">RNA exonuclease 1 homolog-like domain-containing protein</fullName>
    </recommendedName>
</protein>
<feature type="region of interest" description="Disordered" evidence="1">
    <location>
        <begin position="276"/>
        <end position="295"/>
    </location>
</feature>
<evidence type="ECO:0000313" key="4">
    <source>
        <dbReference type="Proteomes" id="UP000000305"/>
    </source>
</evidence>
<dbReference type="HOGENOM" id="CLU_519984_0_0_1"/>
<dbReference type="InterPro" id="IPR031736">
    <property type="entry name" value="REXO1-like_dom"/>
</dbReference>